<keyword evidence="6" id="KW-0814">Transposable element</keyword>
<name>A0A1I2I1D0_9BACT</name>
<gene>
    <name evidence="7" type="ORF">SAMN02745121_08385</name>
</gene>
<dbReference type="GO" id="GO:0003677">
    <property type="term" value="F:DNA binding"/>
    <property type="evidence" value="ECO:0007669"/>
    <property type="project" value="UniProtKB-UniRule"/>
</dbReference>
<evidence type="ECO:0000256" key="4">
    <source>
        <dbReference type="ARBA" id="ARBA00023125"/>
    </source>
</evidence>
<proteinExistence type="inferred from homology"/>
<dbReference type="PANTHER" id="PTHR33217:SF7">
    <property type="entry name" value="TRANSPOSASE FOR INSERTION SEQUENCE ELEMENT IS1081"/>
    <property type="match status" value="1"/>
</dbReference>
<accession>A0A1I2I1D0</accession>
<comment type="function">
    <text evidence="1 6">Required for the transposition of the insertion element.</text>
</comment>
<dbReference type="Proteomes" id="UP000199400">
    <property type="component" value="Unassembled WGS sequence"/>
</dbReference>
<evidence type="ECO:0000256" key="6">
    <source>
        <dbReference type="RuleBase" id="RU365089"/>
    </source>
</evidence>
<sequence length="316" mass="34911">MNLATWDRLASEDPLNRRAVEQMLIGVSTRKYGRSLEKVPEDVKTRGTSKSAVSRRFVAATGAELERWLRRDLGGLSIAAIMIDGIYIDQHVVLIALGFDETGAKHILGVQEGATENRESCTALLRDLAERGLDTRRSTLFVIDGAKAMRRAILDVFGKRALLQRCQVHKVRNVVDHLPEQKKDSVRKVLRDALGAATAKTAKRRLEALAGSLASEHPSAAASVREGLDELFTVKELGLADDLVRSLSTTNAIENVNNGIRRIAGRVKRWRGGEMILRWIGAALHELQRSFHRIKGCRGMKDLVTTAWARPAARAA</sequence>
<dbReference type="GO" id="GO:0004803">
    <property type="term" value="F:transposase activity"/>
    <property type="evidence" value="ECO:0007669"/>
    <property type="project" value="UniProtKB-UniRule"/>
</dbReference>
<protein>
    <recommendedName>
        <fullName evidence="6">Mutator family transposase</fullName>
    </recommendedName>
</protein>
<dbReference type="InterPro" id="IPR001207">
    <property type="entry name" value="Transposase_mutator"/>
</dbReference>
<comment type="similarity">
    <text evidence="2 6">Belongs to the transposase mutator family.</text>
</comment>
<dbReference type="PANTHER" id="PTHR33217">
    <property type="entry name" value="TRANSPOSASE FOR INSERTION SEQUENCE ELEMENT IS1081"/>
    <property type="match status" value="1"/>
</dbReference>
<dbReference type="Pfam" id="PF00872">
    <property type="entry name" value="Transposase_mut"/>
    <property type="match status" value="1"/>
</dbReference>
<keyword evidence="5 6" id="KW-0233">DNA recombination</keyword>
<dbReference type="GO" id="GO:0006313">
    <property type="term" value="P:DNA transposition"/>
    <property type="evidence" value="ECO:0007669"/>
    <property type="project" value="UniProtKB-UniRule"/>
</dbReference>
<keyword evidence="3 6" id="KW-0815">Transposition</keyword>
<reference evidence="8" key="1">
    <citation type="submission" date="2016-10" db="EMBL/GenBank/DDBJ databases">
        <authorList>
            <person name="Varghese N."/>
            <person name="Submissions S."/>
        </authorList>
    </citation>
    <scope>NUCLEOTIDE SEQUENCE [LARGE SCALE GENOMIC DNA]</scope>
    <source>
        <strain evidence="8">ATCC 25963</strain>
    </source>
</reference>
<keyword evidence="8" id="KW-1185">Reference proteome</keyword>
<evidence type="ECO:0000256" key="5">
    <source>
        <dbReference type="ARBA" id="ARBA00023172"/>
    </source>
</evidence>
<evidence type="ECO:0000256" key="3">
    <source>
        <dbReference type="ARBA" id="ARBA00022578"/>
    </source>
</evidence>
<evidence type="ECO:0000313" key="7">
    <source>
        <dbReference type="EMBL" id="SFF36175.1"/>
    </source>
</evidence>
<dbReference type="EMBL" id="FOMX01000053">
    <property type="protein sequence ID" value="SFF36175.1"/>
    <property type="molecule type" value="Genomic_DNA"/>
</dbReference>
<evidence type="ECO:0000256" key="1">
    <source>
        <dbReference type="ARBA" id="ARBA00002190"/>
    </source>
</evidence>
<evidence type="ECO:0000313" key="8">
    <source>
        <dbReference type="Proteomes" id="UP000199400"/>
    </source>
</evidence>
<keyword evidence="4 6" id="KW-0238">DNA-binding</keyword>
<organism evidence="7 8">
    <name type="scientific">Nannocystis exedens</name>
    <dbReference type="NCBI Taxonomy" id="54"/>
    <lineage>
        <taxon>Bacteria</taxon>
        <taxon>Pseudomonadati</taxon>
        <taxon>Myxococcota</taxon>
        <taxon>Polyangia</taxon>
        <taxon>Nannocystales</taxon>
        <taxon>Nannocystaceae</taxon>
        <taxon>Nannocystis</taxon>
    </lineage>
</organism>
<dbReference type="STRING" id="54.SAMN02745121_08385"/>
<evidence type="ECO:0000256" key="2">
    <source>
        <dbReference type="ARBA" id="ARBA00010961"/>
    </source>
</evidence>
<dbReference type="AlphaFoldDB" id="A0A1I2I1D0"/>